<comment type="caution">
    <text evidence="4">The sequence shown here is derived from an EMBL/GenBank/DDBJ whole genome shotgun (WGS) entry which is preliminary data.</text>
</comment>
<dbReference type="SUPFAM" id="SSF52821">
    <property type="entry name" value="Rhodanese/Cell cycle control phosphatase"/>
    <property type="match status" value="2"/>
</dbReference>
<dbReference type="Pfam" id="PF00581">
    <property type="entry name" value="Rhodanese"/>
    <property type="match status" value="2"/>
</dbReference>
<evidence type="ECO:0000313" key="5">
    <source>
        <dbReference type="Proteomes" id="UP001596116"/>
    </source>
</evidence>
<dbReference type="PANTHER" id="PTHR11364:SF27">
    <property type="entry name" value="SULFURTRANSFERASE"/>
    <property type="match status" value="1"/>
</dbReference>
<dbReference type="RefSeq" id="WP_379881810.1">
    <property type="nucleotide sequence ID" value="NZ_JBHPON010000002.1"/>
</dbReference>
<dbReference type="NCBIfam" id="NF008557">
    <property type="entry name" value="PRK11493.1"/>
    <property type="match status" value="1"/>
</dbReference>
<dbReference type="Proteomes" id="UP001596116">
    <property type="component" value="Unassembled WGS sequence"/>
</dbReference>
<organism evidence="4 5">
    <name type="scientific">Hyphococcus aureus</name>
    <dbReference type="NCBI Taxonomy" id="2666033"/>
    <lineage>
        <taxon>Bacteria</taxon>
        <taxon>Pseudomonadati</taxon>
        <taxon>Pseudomonadota</taxon>
        <taxon>Alphaproteobacteria</taxon>
        <taxon>Parvularculales</taxon>
        <taxon>Parvularculaceae</taxon>
        <taxon>Hyphococcus</taxon>
    </lineage>
</organism>
<keyword evidence="1 4" id="KW-0808">Transferase</keyword>
<dbReference type="CDD" id="cd01449">
    <property type="entry name" value="TST_Repeat_2"/>
    <property type="match status" value="1"/>
</dbReference>
<dbReference type="InterPro" id="IPR001307">
    <property type="entry name" value="Thiosulphate_STrfase_CS"/>
</dbReference>
<dbReference type="Gene3D" id="3.40.250.10">
    <property type="entry name" value="Rhodanese-like domain"/>
    <property type="match status" value="2"/>
</dbReference>
<dbReference type="InterPro" id="IPR045078">
    <property type="entry name" value="TST/MPST-like"/>
</dbReference>
<dbReference type="EC" id="2.8.1.2" evidence="4"/>
<evidence type="ECO:0000259" key="3">
    <source>
        <dbReference type="PROSITE" id="PS50206"/>
    </source>
</evidence>
<proteinExistence type="predicted"/>
<evidence type="ECO:0000256" key="1">
    <source>
        <dbReference type="ARBA" id="ARBA00022679"/>
    </source>
</evidence>
<dbReference type="EMBL" id="JBHPON010000002">
    <property type="protein sequence ID" value="MFC6036939.1"/>
    <property type="molecule type" value="Genomic_DNA"/>
</dbReference>
<dbReference type="InterPro" id="IPR036873">
    <property type="entry name" value="Rhodanese-like_dom_sf"/>
</dbReference>
<dbReference type="GO" id="GO:0016784">
    <property type="term" value="F:3-mercaptopyruvate sulfurtransferase activity"/>
    <property type="evidence" value="ECO:0007669"/>
    <property type="project" value="UniProtKB-EC"/>
</dbReference>
<name>A0ABW1KY88_9PROT</name>
<dbReference type="SMART" id="SM00450">
    <property type="entry name" value="RHOD"/>
    <property type="match status" value="2"/>
</dbReference>
<dbReference type="InterPro" id="IPR001763">
    <property type="entry name" value="Rhodanese-like_dom"/>
</dbReference>
<feature type="domain" description="Rhodanese" evidence="3">
    <location>
        <begin position="162"/>
        <end position="275"/>
    </location>
</feature>
<gene>
    <name evidence="4" type="primary">sseA</name>
    <name evidence="4" type="ORF">ACFMB1_15380</name>
</gene>
<dbReference type="PROSITE" id="PS00380">
    <property type="entry name" value="RHODANESE_1"/>
    <property type="match status" value="1"/>
</dbReference>
<protein>
    <submittedName>
        <fullName evidence="4">3-mercaptopyruvate sulfurtransferase</fullName>
        <ecNumber evidence="4">2.8.1.2</ecNumber>
    </submittedName>
</protein>
<dbReference type="PANTHER" id="PTHR11364">
    <property type="entry name" value="THIOSULFATE SULFERTANSFERASE"/>
    <property type="match status" value="1"/>
</dbReference>
<keyword evidence="2" id="KW-0677">Repeat</keyword>
<reference evidence="4 5" key="1">
    <citation type="submission" date="2024-09" db="EMBL/GenBank/DDBJ databases">
        <authorList>
            <person name="Zhang Z.-H."/>
        </authorList>
    </citation>
    <scope>NUCLEOTIDE SEQUENCE [LARGE SCALE GENOMIC DNA]</scope>
    <source>
        <strain evidence="4 5">HHTR114</strain>
    </source>
</reference>
<accession>A0ABW1KY88</accession>
<evidence type="ECO:0000256" key="2">
    <source>
        <dbReference type="ARBA" id="ARBA00022737"/>
    </source>
</evidence>
<evidence type="ECO:0000313" key="4">
    <source>
        <dbReference type="EMBL" id="MFC6036939.1"/>
    </source>
</evidence>
<dbReference type="PROSITE" id="PS50206">
    <property type="entry name" value="RHODANESE_3"/>
    <property type="match status" value="2"/>
</dbReference>
<feature type="domain" description="Rhodanese" evidence="3">
    <location>
        <begin position="17"/>
        <end position="133"/>
    </location>
</feature>
<dbReference type="CDD" id="cd01448">
    <property type="entry name" value="TST_Repeat_1"/>
    <property type="match status" value="1"/>
</dbReference>
<sequence length="284" mass="30160">MTFGPLVSTQWLADHLGDTDVKIIDGSWRMPGQGAAIDNYNAQHIPGAVFFDIDAIADAQTHLPHMLPSPEEFAHAVGALGVSTDDRIVVYDEKGLFSAARVWWTFRAMGHEQVAVLEGGLPRWLAEGRPVTAEKPVPKQAVYTPRPQVALVADAKAVRDALSGARTVIDARSAERFAGNAPDPRPGVRAGHMPGARNVPFLSLLDGDALKPAGDLSAVFTHAGIAAETPVITSCGSGVTAAVLSLALELTGSRSHALYDGSWSEWGEETHDNDLFPVVTDADD</sequence>
<keyword evidence="5" id="KW-1185">Reference proteome</keyword>